<keyword evidence="9" id="KW-1185">Reference proteome</keyword>
<reference evidence="8 9" key="2">
    <citation type="journal article" date="2016" name="Genome Announc.">
        <title>Complete Genome Sequences of Two Interactive Moderate Thermophiles, Paenibacillus napthalenovorans 32O-Y and Paenibacillus sp. 32O-W.</title>
        <authorList>
            <person name="Butler R.R.III."/>
            <person name="Wang J."/>
            <person name="Stark B.C."/>
            <person name="Pombert J.F."/>
        </authorList>
    </citation>
    <scope>NUCLEOTIDE SEQUENCE [LARGE SCALE GENOMIC DNA]</scope>
    <source>
        <strain evidence="8 9">32O-Y</strain>
    </source>
</reference>
<evidence type="ECO:0000256" key="1">
    <source>
        <dbReference type="ARBA" id="ARBA00004651"/>
    </source>
</evidence>
<dbReference type="PANTHER" id="PTHR43744">
    <property type="entry name" value="ABC TRANSPORTER PERMEASE PROTEIN MG189-RELATED-RELATED"/>
    <property type="match status" value="1"/>
</dbReference>
<feature type="transmembrane region" description="Helical" evidence="7">
    <location>
        <begin position="144"/>
        <end position="165"/>
    </location>
</feature>
<dbReference type="GO" id="GO:0005886">
    <property type="term" value="C:plasma membrane"/>
    <property type="evidence" value="ECO:0007669"/>
    <property type="project" value="UniProtKB-SubCell"/>
</dbReference>
<accession>A0A0U2VV27</accession>
<evidence type="ECO:0000313" key="9">
    <source>
        <dbReference type="Proteomes" id="UP000061660"/>
    </source>
</evidence>
<dbReference type="Gene3D" id="1.10.3720.10">
    <property type="entry name" value="MetI-like"/>
    <property type="match status" value="1"/>
</dbReference>
<feature type="transmembrane region" description="Helical" evidence="7">
    <location>
        <begin position="248"/>
        <end position="268"/>
    </location>
</feature>
<dbReference type="PROSITE" id="PS50928">
    <property type="entry name" value="ABC_TM1"/>
    <property type="match status" value="1"/>
</dbReference>
<evidence type="ECO:0000313" key="8">
    <source>
        <dbReference type="EMBL" id="ALS23383.1"/>
    </source>
</evidence>
<protein>
    <submittedName>
        <fullName evidence="8">ABC transporter permease</fullName>
    </submittedName>
</protein>
<keyword evidence="3" id="KW-1003">Cell membrane</keyword>
<dbReference type="PATRIC" id="fig|162209.4.peg.3209"/>
<dbReference type="InterPro" id="IPR000515">
    <property type="entry name" value="MetI-like"/>
</dbReference>
<dbReference type="EMBL" id="CP013652">
    <property type="protein sequence ID" value="ALS23383.1"/>
    <property type="molecule type" value="Genomic_DNA"/>
</dbReference>
<dbReference type="Pfam" id="PF00528">
    <property type="entry name" value="BPD_transp_1"/>
    <property type="match status" value="1"/>
</dbReference>
<reference evidence="9" key="1">
    <citation type="submission" date="2015-12" db="EMBL/GenBank/DDBJ databases">
        <title>Complete genome sequences of two moderately thermophilic Paenibacillus species.</title>
        <authorList>
            <person name="Butler R.III."/>
            <person name="Wang J."/>
            <person name="Stark B.C."/>
            <person name="Pombert J.-F."/>
        </authorList>
    </citation>
    <scope>NUCLEOTIDE SEQUENCE [LARGE SCALE GENOMIC DNA]</scope>
    <source>
        <strain evidence="9">32O-Y</strain>
    </source>
</reference>
<keyword evidence="2 7" id="KW-0813">Transport</keyword>
<dbReference type="GO" id="GO:0055085">
    <property type="term" value="P:transmembrane transport"/>
    <property type="evidence" value="ECO:0007669"/>
    <property type="project" value="InterPro"/>
</dbReference>
<dbReference type="InterPro" id="IPR035906">
    <property type="entry name" value="MetI-like_sf"/>
</dbReference>
<dbReference type="Proteomes" id="UP000061660">
    <property type="component" value="Chromosome"/>
</dbReference>
<sequence length="282" mass="31643">MKKSNLAARISFNVFMLALSVIMILPIVYVFNHAFKPYHELFVYPPNFLVKEPNFQNFVELFWVTSNSIVPVSRYLFNSLFISFLSVIGITVVSALCAYPLSKHPFPGKNMIFSTIILMLMFTPEVIQIPRYLVVSYLGIMNTYLGHLLPVLALPVGVFLLKQFMDQIPDTLLEASRIDGANELIVFVRIVIPMCMPAVATVAILSFQNSWGNVETSMLFMQDDEMKNFPFFLSTLTNNLANNVARQGAAAVAALIMLVPNLIFFVILQSKVISTMAHSGIK</sequence>
<feature type="transmembrane region" description="Helical" evidence="7">
    <location>
        <begin position="75"/>
        <end position="99"/>
    </location>
</feature>
<keyword evidence="4 7" id="KW-0812">Transmembrane</keyword>
<comment type="similarity">
    <text evidence="7">Belongs to the binding-protein-dependent transport system permease family.</text>
</comment>
<evidence type="ECO:0000256" key="6">
    <source>
        <dbReference type="ARBA" id="ARBA00023136"/>
    </source>
</evidence>
<keyword evidence="6 7" id="KW-0472">Membrane</keyword>
<evidence type="ECO:0000256" key="3">
    <source>
        <dbReference type="ARBA" id="ARBA00022475"/>
    </source>
</evidence>
<evidence type="ECO:0000256" key="5">
    <source>
        <dbReference type="ARBA" id="ARBA00022989"/>
    </source>
</evidence>
<gene>
    <name evidence="8" type="ORF">IJ22_30100</name>
</gene>
<dbReference type="KEGG" id="pnp:IJ22_30100"/>
<dbReference type="STRING" id="162209.IJ22_30100"/>
<organism evidence="8 9">
    <name type="scientific">Paenibacillus naphthalenovorans</name>
    <dbReference type="NCBI Taxonomy" id="162209"/>
    <lineage>
        <taxon>Bacteria</taxon>
        <taxon>Bacillati</taxon>
        <taxon>Bacillota</taxon>
        <taxon>Bacilli</taxon>
        <taxon>Bacillales</taxon>
        <taxon>Paenibacillaceae</taxon>
        <taxon>Paenibacillus</taxon>
    </lineage>
</organism>
<proteinExistence type="inferred from homology"/>
<name>A0A0U2VV27_9BACL</name>
<dbReference type="PANTHER" id="PTHR43744:SF1">
    <property type="entry name" value="BINDING-PROTEIN-DEPENDENT TRANSPORT SYSTEMS INNER MEMBRANE COMPONENT"/>
    <property type="match status" value="1"/>
</dbReference>
<feature type="transmembrane region" description="Helical" evidence="7">
    <location>
        <begin position="111"/>
        <end position="132"/>
    </location>
</feature>
<evidence type="ECO:0000256" key="7">
    <source>
        <dbReference type="RuleBase" id="RU363032"/>
    </source>
</evidence>
<evidence type="ECO:0000256" key="2">
    <source>
        <dbReference type="ARBA" id="ARBA00022448"/>
    </source>
</evidence>
<feature type="transmembrane region" description="Helical" evidence="7">
    <location>
        <begin position="12"/>
        <end position="31"/>
    </location>
</feature>
<dbReference type="AlphaFoldDB" id="A0A0U2VV27"/>
<dbReference type="CDD" id="cd06261">
    <property type="entry name" value="TM_PBP2"/>
    <property type="match status" value="1"/>
</dbReference>
<feature type="transmembrane region" description="Helical" evidence="7">
    <location>
        <begin position="186"/>
        <end position="207"/>
    </location>
</feature>
<keyword evidence="5 7" id="KW-1133">Transmembrane helix</keyword>
<comment type="subcellular location">
    <subcellularLocation>
        <location evidence="1 7">Cell membrane</location>
        <topology evidence="1 7">Multi-pass membrane protein</topology>
    </subcellularLocation>
</comment>
<dbReference type="SUPFAM" id="SSF161098">
    <property type="entry name" value="MetI-like"/>
    <property type="match status" value="1"/>
</dbReference>
<evidence type="ECO:0000256" key="4">
    <source>
        <dbReference type="ARBA" id="ARBA00022692"/>
    </source>
</evidence>